<dbReference type="EMBL" id="OX458932">
    <property type="protein sequence ID" value="CAI9084477.1"/>
    <property type="molecule type" value="Genomic_DNA"/>
</dbReference>
<evidence type="ECO:0000313" key="2">
    <source>
        <dbReference type="EMBL" id="CAI9084477.1"/>
    </source>
</evidence>
<dbReference type="Proteomes" id="UP001161497">
    <property type="component" value="Chromosome"/>
</dbReference>
<feature type="region of interest" description="Disordered" evidence="1">
    <location>
        <begin position="30"/>
        <end position="81"/>
    </location>
</feature>
<accession>A0ABM9IA17</accession>
<keyword evidence="3" id="KW-1185">Reference proteome</keyword>
<organism evidence="2 3">
    <name type="scientific">Candidatus Methylacidiphilum fumarolicum</name>
    <dbReference type="NCBI Taxonomy" id="591154"/>
    <lineage>
        <taxon>Bacteria</taxon>
        <taxon>Pseudomonadati</taxon>
        <taxon>Verrucomicrobiota</taxon>
        <taxon>Methylacidiphilae</taxon>
        <taxon>Methylacidiphilales</taxon>
        <taxon>Methylacidiphilaceae</taxon>
        <taxon>Methylacidiphilum (ex Ratnadevi et al. 2023)</taxon>
    </lineage>
</organism>
<gene>
    <name evidence="2" type="ORF">MFUM_0066</name>
</gene>
<evidence type="ECO:0000256" key="1">
    <source>
        <dbReference type="SAM" id="MobiDB-lite"/>
    </source>
</evidence>
<name>A0ABM9IA17_9BACT</name>
<evidence type="ECO:0000313" key="3">
    <source>
        <dbReference type="Proteomes" id="UP001161497"/>
    </source>
</evidence>
<feature type="compositionally biased region" description="Basic and acidic residues" evidence="1">
    <location>
        <begin position="48"/>
        <end position="70"/>
    </location>
</feature>
<proteinExistence type="predicted"/>
<reference evidence="2" key="1">
    <citation type="submission" date="2023-03" db="EMBL/GenBank/DDBJ databases">
        <authorList>
            <person name="Cremers G."/>
            <person name="Picone N."/>
        </authorList>
    </citation>
    <scope>NUCLEOTIDE SEQUENCE</scope>
    <source>
        <strain evidence="2">Sample_alias</strain>
    </source>
</reference>
<protein>
    <submittedName>
        <fullName evidence="2">Uncharacterized protein</fullName>
    </submittedName>
</protein>
<sequence length="122" mass="13831">MVFVKLEETEGQSSAPSGAYREWSSKFFEESFQNHQQSPRGGAYRGFADQKHNPVSQVEERKSRKERAGEEPDEQIDPGPRVAYNLVQQSVPSEEVWATEHLLLKLIPNAFTVKLEDVANVV</sequence>